<dbReference type="RefSeq" id="WP_111629501.1">
    <property type="nucleotide sequence ID" value="NZ_QLMC01000004.1"/>
</dbReference>
<accession>A0A327WW78</accession>
<dbReference type="Gene3D" id="3.40.640.10">
    <property type="entry name" value="Type I PLP-dependent aspartate aminotransferase-like (Major domain)"/>
    <property type="match status" value="1"/>
</dbReference>
<evidence type="ECO:0000256" key="2">
    <source>
        <dbReference type="ARBA" id="ARBA00022679"/>
    </source>
</evidence>
<dbReference type="GO" id="GO:0016740">
    <property type="term" value="F:transferase activity"/>
    <property type="evidence" value="ECO:0007669"/>
    <property type="project" value="UniProtKB-KW"/>
</dbReference>
<evidence type="ECO:0000259" key="3">
    <source>
        <dbReference type="Pfam" id="PF00155"/>
    </source>
</evidence>
<dbReference type="EMBL" id="QLMC01000004">
    <property type="protein sequence ID" value="RAJ95705.1"/>
    <property type="molecule type" value="Genomic_DNA"/>
</dbReference>
<reference evidence="4 5" key="1">
    <citation type="submission" date="2018-06" db="EMBL/GenBank/DDBJ databases">
        <title>Genomic Encyclopedia of Archaeal and Bacterial Type Strains, Phase II (KMG-II): from individual species to whole genera.</title>
        <authorList>
            <person name="Goeker M."/>
        </authorList>
    </citation>
    <scope>NUCLEOTIDE SEQUENCE [LARGE SCALE GENOMIC DNA]</scope>
    <source>
        <strain evidence="4 5">DSM 21851</strain>
    </source>
</reference>
<dbReference type="OrthoDB" id="846426at2"/>
<protein>
    <submittedName>
        <fullName evidence="4">7-keto-8-aminopelargonate synthetase-like enzyme</fullName>
    </submittedName>
</protein>
<keyword evidence="5" id="KW-1185">Reference proteome</keyword>
<dbReference type="InterPro" id="IPR015422">
    <property type="entry name" value="PyrdxlP-dep_Trfase_small"/>
</dbReference>
<dbReference type="InterPro" id="IPR015421">
    <property type="entry name" value="PyrdxlP-dep_Trfase_major"/>
</dbReference>
<evidence type="ECO:0000313" key="5">
    <source>
        <dbReference type="Proteomes" id="UP000248790"/>
    </source>
</evidence>
<dbReference type="Proteomes" id="UP000248790">
    <property type="component" value="Unassembled WGS sequence"/>
</dbReference>
<evidence type="ECO:0000256" key="1">
    <source>
        <dbReference type="ARBA" id="ARBA00001933"/>
    </source>
</evidence>
<comment type="cofactor">
    <cofactor evidence="1">
        <name>pyridoxal 5'-phosphate</name>
        <dbReference type="ChEBI" id="CHEBI:597326"/>
    </cofactor>
</comment>
<dbReference type="InterPro" id="IPR050087">
    <property type="entry name" value="AON_synthase_class-II"/>
</dbReference>
<dbReference type="InterPro" id="IPR015424">
    <property type="entry name" value="PyrdxlP-dep_Trfase"/>
</dbReference>
<gene>
    <name evidence="4" type="ORF">LX87_03453</name>
</gene>
<dbReference type="Pfam" id="PF00155">
    <property type="entry name" value="Aminotran_1_2"/>
    <property type="match status" value="1"/>
</dbReference>
<comment type="caution">
    <text evidence="4">The sequence shown here is derived from an EMBL/GenBank/DDBJ whole genome shotgun (WGS) entry which is preliminary data.</text>
</comment>
<keyword evidence="2" id="KW-0808">Transferase</keyword>
<sequence>MSSYYSIDHLPGRTIQFEGQDYLFFSGTAYLGMAQNPAFQALLAEGMARYGTMFGSSRNGNLQLSIYEEAEAQLTAFAKAEAALTLSSGMLAGQAVVSWLKAQGLGFLYGPKAHPAIWQDPNTSLPTLSFADWTAQLPELVAAAATPHVVIALNSLDALCSMRYSFDWVNQLPEGPDITLLVDDSHGLGVIGPEGSGIGPMIPRRPNVRLIVTASLAKAMGMPGGVIFADPKTLQSIRHTAFFGACSPIPPAYLYAFGRAQTLYRTAFDRLQANIARFESRIGPSDRFQHIPAYPVFYTEQDQLYSYLLANRILIYSFAYPTPADKPNTRIVISALHQPEDIEQLADCLDGKTG</sequence>
<dbReference type="SUPFAM" id="SSF53383">
    <property type="entry name" value="PLP-dependent transferases"/>
    <property type="match status" value="1"/>
</dbReference>
<dbReference type="GO" id="GO:0030170">
    <property type="term" value="F:pyridoxal phosphate binding"/>
    <property type="evidence" value="ECO:0007669"/>
    <property type="project" value="InterPro"/>
</dbReference>
<dbReference type="PANTHER" id="PTHR13693">
    <property type="entry name" value="CLASS II AMINOTRANSFERASE/8-AMINO-7-OXONONANOATE SYNTHASE"/>
    <property type="match status" value="1"/>
</dbReference>
<proteinExistence type="predicted"/>
<name>A0A327WW78_LARAB</name>
<dbReference type="AlphaFoldDB" id="A0A327WW78"/>
<evidence type="ECO:0000313" key="4">
    <source>
        <dbReference type="EMBL" id="RAJ95705.1"/>
    </source>
</evidence>
<feature type="domain" description="Aminotransferase class I/classII large" evidence="3">
    <location>
        <begin position="30"/>
        <end position="347"/>
    </location>
</feature>
<dbReference type="InterPro" id="IPR004839">
    <property type="entry name" value="Aminotransferase_I/II_large"/>
</dbReference>
<dbReference type="Gene3D" id="3.90.1150.10">
    <property type="entry name" value="Aspartate Aminotransferase, domain 1"/>
    <property type="match status" value="1"/>
</dbReference>
<organism evidence="4 5">
    <name type="scientific">Larkinella arboricola</name>
    <dbReference type="NCBI Taxonomy" id="643671"/>
    <lineage>
        <taxon>Bacteria</taxon>
        <taxon>Pseudomonadati</taxon>
        <taxon>Bacteroidota</taxon>
        <taxon>Cytophagia</taxon>
        <taxon>Cytophagales</taxon>
        <taxon>Spirosomataceae</taxon>
        <taxon>Larkinella</taxon>
    </lineage>
</organism>